<accession>A0A1I2WI17</accession>
<dbReference type="Proteomes" id="UP000199666">
    <property type="component" value="Unassembled WGS sequence"/>
</dbReference>
<organism evidence="2 3">
    <name type="scientific">Pedobacter insulae</name>
    <dbReference type="NCBI Taxonomy" id="414048"/>
    <lineage>
        <taxon>Bacteria</taxon>
        <taxon>Pseudomonadati</taxon>
        <taxon>Bacteroidota</taxon>
        <taxon>Sphingobacteriia</taxon>
        <taxon>Sphingobacteriales</taxon>
        <taxon>Sphingobacteriaceae</taxon>
        <taxon>Pedobacter</taxon>
    </lineage>
</organism>
<protein>
    <recommendedName>
        <fullName evidence="1">DUF4180 domain-containing protein</fullName>
    </recommendedName>
</protein>
<feature type="domain" description="DUF4180" evidence="1">
    <location>
        <begin position="25"/>
        <end position="132"/>
    </location>
</feature>
<dbReference type="STRING" id="414048.SAMN04489864_10466"/>
<gene>
    <name evidence="2" type="ORF">SAMN04489864_10466</name>
</gene>
<dbReference type="AlphaFoldDB" id="A0A1I2WI17"/>
<sequence>MVLKYRNKNATLGALMNTEIHQQGEIKIAEITADRFLINDAEDGLQLLVDLYYQGFDKIIIYETNITPAFFDLQNGLAGGILQKFSNFRVQLAIVGNFDLYPSKSLQQFISESNKGRQVNFLPTIKEAKAKLFY</sequence>
<keyword evidence="3" id="KW-1185">Reference proteome</keyword>
<proteinExistence type="predicted"/>
<evidence type="ECO:0000313" key="2">
    <source>
        <dbReference type="EMBL" id="SFH00938.1"/>
    </source>
</evidence>
<evidence type="ECO:0000313" key="3">
    <source>
        <dbReference type="Proteomes" id="UP000199666"/>
    </source>
</evidence>
<evidence type="ECO:0000259" key="1">
    <source>
        <dbReference type="Pfam" id="PF13788"/>
    </source>
</evidence>
<dbReference type="InterPro" id="IPR025438">
    <property type="entry name" value="DUF4180"/>
</dbReference>
<dbReference type="EMBL" id="FOPP01000004">
    <property type="protein sequence ID" value="SFH00938.1"/>
    <property type="molecule type" value="Genomic_DNA"/>
</dbReference>
<dbReference type="Pfam" id="PF13788">
    <property type="entry name" value="DUF4180"/>
    <property type="match status" value="1"/>
</dbReference>
<name>A0A1I2WI17_9SPHI</name>
<reference evidence="2 3" key="1">
    <citation type="submission" date="2016-10" db="EMBL/GenBank/DDBJ databases">
        <authorList>
            <person name="de Groot N.N."/>
        </authorList>
    </citation>
    <scope>NUCLEOTIDE SEQUENCE [LARGE SCALE GENOMIC DNA]</scope>
    <source>
        <strain evidence="2 3">DSM 18684</strain>
    </source>
</reference>